<name>A0ACB8D829_DERSI</name>
<keyword evidence="2" id="KW-1185">Reference proteome</keyword>
<protein>
    <submittedName>
        <fullName evidence="1">Uncharacterized protein</fullName>
    </submittedName>
</protein>
<gene>
    <name evidence="1" type="ORF">HPB49_022761</name>
</gene>
<proteinExistence type="predicted"/>
<organism evidence="1 2">
    <name type="scientific">Dermacentor silvarum</name>
    <name type="common">Tick</name>
    <dbReference type="NCBI Taxonomy" id="543639"/>
    <lineage>
        <taxon>Eukaryota</taxon>
        <taxon>Metazoa</taxon>
        <taxon>Ecdysozoa</taxon>
        <taxon>Arthropoda</taxon>
        <taxon>Chelicerata</taxon>
        <taxon>Arachnida</taxon>
        <taxon>Acari</taxon>
        <taxon>Parasitiformes</taxon>
        <taxon>Ixodida</taxon>
        <taxon>Ixodoidea</taxon>
        <taxon>Ixodidae</taxon>
        <taxon>Rhipicephalinae</taxon>
        <taxon>Dermacentor</taxon>
    </lineage>
</organism>
<evidence type="ECO:0000313" key="2">
    <source>
        <dbReference type="Proteomes" id="UP000821865"/>
    </source>
</evidence>
<accession>A0ACB8D829</accession>
<dbReference type="EMBL" id="CM023472">
    <property type="protein sequence ID" value="KAH7960747.1"/>
    <property type="molecule type" value="Genomic_DNA"/>
</dbReference>
<sequence>MSTKLKRFLRLFIFAHPQREILGARLRAGAAFECVGLNIASHVHVIACSVHVYSQQHLPHISAAGNTQMTLQGYEDQEYYPPSQVSCSYRQLRRRHNYSREDMDASRAPSESLVRKEETDMEETSLDRANLAKIDEEKTTRWADFRPVGKHFYTEEPEFARMTAEDVGEFASASGDAVVKYPEAKERPLPGAATNPVTSFEEAFAKYPEILGEVYKNWSQDTVSNSQPRPANPDEPSWPRLPEDEADDGKPQIMRGGAAVKQPTVLGKLMR</sequence>
<evidence type="ECO:0000313" key="1">
    <source>
        <dbReference type="EMBL" id="KAH7960747.1"/>
    </source>
</evidence>
<reference evidence="1" key="1">
    <citation type="submission" date="2020-05" db="EMBL/GenBank/DDBJ databases">
        <title>Large-scale comparative analyses of tick genomes elucidate their genetic diversity and vector capacities.</title>
        <authorList>
            <person name="Jia N."/>
            <person name="Wang J."/>
            <person name="Shi W."/>
            <person name="Du L."/>
            <person name="Sun Y."/>
            <person name="Zhan W."/>
            <person name="Jiang J."/>
            <person name="Wang Q."/>
            <person name="Zhang B."/>
            <person name="Ji P."/>
            <person name="Sakyi L.B."/>
            <person name="Cui X."/>
            <person name="Yuan T."/>
            <person name="Jiang B."/>
            <person name="Yang W."/>
            <person name="Lam T.T.-Y."/>
            <person name="Chang Q."/>
            <person name="Ding S."/>
            <person name="Wang X."/>
            <person name="Zhu J."/>
            <person name="Ruan X."/>
            <person name="Zhao L."/>
            <person name="Wei J."/>
            <person name="Que T."/>
            <person name="Du C."/>
            <person name="Cheng J."/>
            <person name="Dai P."/>
            <person name="Han X."/>
            <person name="Huang E."/>
            <person name="Gao Y."/>
            <person name="Liu J."/>
            <person name="Shao H."/>
            <person name="Ye R."/>
            <person name="Li L."/>
            <person name="Wei W."/>
            <person name="Wang X."/>
            <person name="Wang C."/>
            <person name="Yang T."/>
            <person name="Huo Q."/>
            <person name="Li W."/>
            <person name="Guo W."/>
            <person name="Chen H."/>
            <person name="Zhou L."/>
            <person name="Ni X."/>
            <person name="Tian J."/>
            <person name="Zhou Y."/>
            <person name="Sheng Y."/>
            <person name="Liu T."/>
            <person name="Pan Y."/>
            <person name="Xia L."/>
            <person name="Li J."/>
            <person name="Zhao F."/>
            <person name="Cao W."/>
        </authorList>
    </citation>
    <scope>NUCLEOTIDE SEQUENCE</scope>
    <source>
        <strain evidence="1">Dsil-2018</strain>
    </source>
</reference>
<comment type="caution">
    <text evidence="1">The sequence shown here is derived from an EMBL/GenBank/DDBJ whole genome shotgun (WGS) entry which is preliminary data.</text>
</comment>
<dbReference type="Proteomes" id="UP000821865">
    <property type="component" value="Chromosome 3"/>
</dbReference>